<evidence type="ECO:0000313" key="3">
    <source>
        <dbReference type="Proteomes" id="UP001302812"/>
    </source>
</evidence>
<protein>
    <submittedName>
        <fullName evidence="2">Uncharacterized protein</fullName>
    </submittedName>
</protein>
<comment type="caution">
    <text evidence="2">The sequence shown here is derived from an EMBL/GenBank/DDBJ whole genome shotgun (WGS) entry which is preliminary data.</text>
</comment>
<dbReference type="GeneID" id="89941348"/>
<reference evidence="2" key="1">
    <citation type="journal article" date="2023" name="Mol. Phylogenet. Evol.">
        <title>Genome-scale phylogeny and comparative genomics of the fungal order Sordariales.</title>
        <authorList>
            <person name="Hensen N."/>
            <person name="Bonometti L."/>
            <person name="Westerberg I."/>
            <person name="Brannstrom I.O."/>
            <person name="Guillou S."/>
            <person name="Cros-Aarteil S."/>
            <person name="Calhoun S."/>
            <person name="Haridas S."/>
            <person name="Kuo A."/>
            <person name="Mondo S."/>
            <person name="Pangilinan J."/>
            <person name="Riley R."/>
            <person name="LaButti K."/>
            <person name="Andreopoulos B."/>
            <person name="Lipzen A."/>
            <person name="Chen C."/>
            <person name="Yan M."/>
            <person name="Daum C."/>
            <person name="Ng V."/>
            <person name="Clum A."/>
            <person name="Steindorff A."/>
            <person name="Ohm R.A."/>
            <person name="Martin F."/>
            <person name="Silar P."/>
            <person name="Natvig D.O."/>
            <person name="Lalanne C."/>
            <person name="Gautier V."/>
            <person name="Ament-Velasquez S.L."/>
            <person name="Kruys A."/>
            <person name="Hutchinson M.I."/>
            <person name="Powell A.J."/>
            <person name="Barry K."/>
            <person name="Miller A.N."/>
            <person name="Grigoriev I.V."/>
            <person name="Debuchy R."/>
            <person name="Gladieux P."/>
            <person name="Hiltunen Thoren M."/>
            <person name="Johannesson H."/>
        </authorList>
    </citation>
    <scope>NUCLEOTIDE SEQUENCE</scope>
    <source>
        <strain evidence="2">CBS 508.74</strain>
    </source>
</reference>
<organism evidence="2 3">
    <name type="scientific">Canariomyces notabilis</name>
    <dbReference type="NCBI Taxonomy" id="2074819"/>
    <lineage>
        <taxon>Eukaryota</taxon>
        <taxon>Fungi</taxon>
        <taxon>Dikarya</taxon>
        <taxon>Ascomycota</taxon>
        <taxon>Pezizomycotina</taxon>
        <taxon>Sordariomycetes</taxon>
        <taxon>Sordariomycetidae</taxon>
        <taxon>Sordariales</taxon>
        <taxon>Chaetomiaceae</taxon>
        <taxon>Canariomyces</taxon>
    </lineage>
</organism>
<feature type="compositionally biased region" description="Basic residues" evidence="1">
    <location>
        <begin position="8"/>
        <end position="17"/>
    </location>
</feature>
<dbReference type="RefSeq" id="XP_064675057.1">
    <property type="nucleotide sequence ID" value="XM_064817223.1"/>
</dbReference>
<feature type="region of interest" description="Disordered" evidence="1">
    <location>
        <begin position="1"/>
        <end position="57"/>
    </location>
</feature>
<dbReference type="Proteomes" id="UP001302812">
    <property type="component" value="Unassembled WGS sequence"/>
</dbReference>
<keyword evidence="3" id="KW-1185">Reference proteome</keyword>
<name>A0AAN6YXL4_9PEZI</name>
<gene>
    <name evidence="2" type="ORF">N656DRAFT_793958</name>
</gene>
<sequence>MKLTPIKVKGKGGRKPPWKPPQPQGNMRKRGQSEDASSHDGHDGPRPSRRPKTRRPAALIEQLPTEILERIVLLSQNLNVPRSSLRIGFLLSNKSFYTELLVAAFDPTWDLWFGCYVESTHSYADYWEDYQRIGGDPDFQSAVLACPWVDLNLIFEAQQKWYRRDGTQRYFEHIERWPTMLEVEYRTVANPDHQPGLGHLMQDVAACFEADWNHYCARLNSFAMACRFDGKFLDSLEWTSRSNWFIEIHPLTRIPERFLTGPFGWDEAKLLFWFVRGGARALPEYITWESTKRGYENIMSLEDEHLGFVLLYLFYELRVFQVDNWPAFLAGEKAKEAGAHESAQNGDMKGVWHLAKLIMIQSVYQHLGITDDEGDS</sequence>
<accession>A0AAN6YXL4</accession>
<dbReference type="AlphaFoldDB" id="A0AAN6YXL4"/>
<evidence type="ECO:0000313" key="2">
    <source>
        <dbReference type="EMBL" id="KAK4117487.1"/>
    </source>
</evidence>
<proteinExistence type="predicted"/>
<feature type="compositionally biased region" description="Basic and acidic residues" evidence="1">
    <location>
        <begin position="31"/>
        <end position="46"/>
    </location>
</feature>
<evidence type="ECO:0000256" key="1">
    <source>
        <dbReference type="SAM" id="MobiDB-lite"/>
    </source>
</evidence>
<dbReference type="EMBL" id="MU853332">
    <property type="protein sequence ID" value="KAK4117487.1"/>
    <property type="molecule type" value="Genomic_DNA"/>
</dbReference>
<reference evidence="2" key="2">
    <citation type="submission" date="2023-05" db="EMBL/GenBank/DDBJ databases">
        <authorList>
            <consortium name="Lawrence Berkeley National Laboratory"/>
            <person name="Steindorff A."/>
            <person name="Hensen N."/>
            <person name="Bonometti L."/>
            <person name="Westerberg I."/>
            <person name="Brannstrom I.O."/>
            <person name="Guillou S."/>
            <person name="Cros-Aarteil S."/>
            <person name="Calhoun S."/>
            <person name="Haridas S."/>
            <person name="Kuo A."/>
            <person name="Mondo S."/>
            <person name="Pangilinan J."/>
            <person name="Riley R."/>
            <person name="Labutti K."/>
            <person name="Andreopoulos B."/>
            <person name="Lipzen A."/>
            <person name="Chen C."/>
            <person name="Yanf M."/>
            <person name="Daum C."/>
            <person name="Ng V."/>
            <person name="Clum A."/>
            <person name="Ohm R."/>
            <person name="Martin F."/>
            <person name="Silar P."/>
            <person name="Natvig D."/>
            <person name="Lalanne C."/>
            <person name="Gautier V."/>
            <person name="Ament-Velasquez S.L."/>
            <person name="Kruys A."/>
            <person name="Hutchinson M.I."/>
            <person name="Powell A.J."/>
            <person name="Barry K."/>
            <person name="Miller A.N."/>
            <person name="Grigoriev I.V."/>
            <person name="Debuchy R."/>
            <person name="Gladieux P."/>
            <person name="Thoren M.H."/>
            <person name="Johannesson H."/>
        </authorList>
    </citation>
    <scope>NUCLEOTIDE SEQUENCE</scope>
    <source>
        <strain evidence="2">CBS 508.74</strain>
    </source>
</reference>